<keyword evidence="2" id="KW-1185">Reference proteome</keyword>
<evidence type="ECO:0000313" key="1">
    <source>
        <dbReference type="EMBL" id="SET75000.1"/>
    </source>
</evidence>
<name>A0A1I0GUH2_9GAMM</name>
<dbReference type="STRING" id="430453.SAMN04487962_1211"/>
<sequence length="141" mass="15680">MQTLYAPGARVLIRDCEWIVRRADASDDGGYVLTVDGLSELVNGKSARFLTKLEEQADAIRVLDPAETRFEQDLTPGFEKSRLFIETQLRQISPADEKIHLGHKAAMDPVPYLRIPANVTGHSGDRDRFAHGHHAGVSFVL</sequence>
<reference evidence="2" key="1">
    <citation type="submission" date="2016-10" db="EMBL/GenBank/DDBJ databases">
        <authorList>
            <person name="Varghese N."/>
            <person name="Submissions S."/>
        </authorList>
    </citation>
    <scope>NUCLEOTIDE SEQUENCE [LARGE SCALE GENOMIC DNA]</scope>
    <source>
        <strain evidence="2">CGMCC 1.6489</strain>
    </source>
</reference>
<dbReference type="EMBL" id="FOHZ01000021">
    <property type="protein sequence ID" value="SET75000.1"/>
    <property type="molecule type" value="Genomic_DNA"/>
</dbReference>
<evidence type="ECO:0000313" key="2">
    <source>
        <dbReference type="Proteomes" id="UP000198762"/>
    </source>
</evidence>
<dbReference type="RefSeq" id="WP_091854095.1">
    <property type="nucleotide sequence ID" value="NZ_FOHZ01000021.1"/>
</dbReference>
<dbReference type="OrthoDB" id="9814088at2"/>
<gene>
    <name evidence="1" type="ORF">SAMN04487962_1211</name>
</gene>
<dbReference type="AlphaFoldDB" id="A0A1I0GUH2"/>
<protein>
    <submittedName>
        <fullName evidence="1">Uncharacterized protein</fullName>
    </submittedName>
</protein>
<dbReference type="Proteomes" id="UP000198762">
    <property type="component" value="Unassembled WGS sequence"/>
</dbReference>
<organism evidence="1 2">
    <name type="scientific">Marinobacter segnicrescens</name>
    <dbReference type="NCBI Taxonomy" id="430453"/>
    <lineage>
        <taxon>Bacteria</taxon>
        <taxon>Pseudomonadati</taxon>
        <taxon>Pseudomonadota</taxon>
        <taxon>Gammaproteobacteria</taxon>
        <taxon>Pseudomonadales</taxon>
        <taxon>Marinobacteraceae</taxon>
        <taxon>Marinobacter</taxon>
    </lineage>
</organism>
<accession>A0A1I0GUH2</accession>
<proteinExistence type="predicted"/>